<feature type="region of interest" description="Disordered" evidence="2">
    <location>
        <begin position="601"/>
        <end position="626"/>
    </location>
</feature>
<evidence type="ECO:0000313" key="4">
    <source>
        <dbReference type="Proteomes" id="UP000588071"/>
    </source>
</evidence>
<proteinExistence type="predicted"/>
<evidence type="ECO:0000256" key="1">
    <source>
        <dbReference type="SAM" id="Coils"/>
    </source>
</evidence>
<sequence length="1922" mass="216061">MNFKKVWKPLLFSAIVLGTVASTTTKTVHAVPYPEKIHNVPVGTKISLNDYGITEYPTTFKWGPNTRLVVEKGSQIGTVDQLYTGAGYWGRINQPPNGTPLYSVNKGDTYRITNIATLKDGTSIDLLLTIDVSGNNNTGGLHGIAFVNGNQVGGGSKKLEGTITHLVTSSNFVREYVNFVKSGINEKVEATTFAYWNDIDVRQGINEHQSTEAAFIFPNSDLDRDGMVIYAPWDDDVDGNTTVRGSYMGLGRGSGFVLEYAYPYTGGKNSSGVYLPNAMGFRYDLLGKINNAPITIRKDPPAPNGPVKTVTDGGRDVNGQTTKPDKHWVFDVAQELPAMPDKDVHYSSWELVDEIPRTADILGVKMIDEQGNDVASKFNISVSGQKVTATAKSSSLADPNFYQHTYHMKIDTIVNINDQNKTASQLRTDNVAKSTIDGHKKDSNHVIVTPDFTDPKIKKSVAKEGENWVNDEKLDYHHQTYNYKIDFTLSDHADYTSIVVTDHLEDIQTFSGAKVLNAQGEDVTAEWEFTGFPKEGANKDGAMATADITAKAKNPAKYTRIGGTYSILLTDVTLKGAGAYDEAFYVKNGKEVVPNRAKLDWLDKTPDPNEPNHLDSNQTTVTPPNPVDVKIHKEVSVDNRRTYGEHKHLPSHDAKYHWKTTFNLSKLMNYDELILTDHFADVQAPNLDIAKMVRIDQAGKDITHKFDINTTAKENVTEIVAKCKPEFVNDFDDIRNDTETELHMTIDDVSLKGVSAISEKKYIKEGIETIPNTAQIVVNPLIKEGFHQDNLFYQNKTSNEAKVDIEKPTKIDVHKKVTVDGGKNWVDVSNLPNHDGNYTWKTEFTLPKYNNFEQLVLTDHFADVQFPNLNIEKMISIMQNGVDIANKFNFSTRTNGNNVDVIATVKPEHANDFDDITEDRFAKLEMIIKDVNLKHVKPETEKKYISNGQETIPNQSTISVNPHLDFEQFKQSKDSNIAKVNIQRPTDGSVHKQVSIDKGKKWVDVADLPNHDGEFTWKTEFILPKFNNFEQFVLTERFADVQMPNLDMDKMFSITQNEEDITHKFNVTKVEDTAKHTVNIIATVKQEFVDDFDDIREDKYAKVYMTIKDIHLKHVKAETEKPFIHEGIETIPNQTNMTINPHLDFEQFKRNKDSNISKVNIKKPTPVKIHKQVSIDGGKTWGEIKDLPNHDGNYTWKTDFQLPKFNNFEQLILTDHFADVQFPNLDISKMVSVLQNGRDITSKFSFSTKVNGDNVDVIATLNPELADEFDDIQTDEEAHLEMIIKDVNLKKVKAKTEEKYINERDIEVIPNQTNIKVNPHLSFDQFKQAKDSNISKVNIKKPTELKIHKEVSVDGGKTWGEVKDLPNHDGNYTWKTDFQLPKFNNFEQLILTDHFADVQFPNLNIEKMVTILQNGRDITAKFNFSTRANGNNIDVIATLKPELADEFDDIQTDAEAHLEMIIRDVNLKKVKAKTEEKYINAQNVEVIPNQTNASVNPHLDFNQFKQNKDSNISKVNIIKPTAPTVGNPNDKTDKGKQVSIDGGKTWGDFKDLPKHDTFYDWKSTFSPSKYFNFDGAGSLTLMDTFENLQSIGGVKTSTMTNEQLAGLVSKNIIELKDKSGKVVSDKFNWTIEKSSNKIQSIIKASVKAENADDFDDLGGVNKGDLQLLTLYIHQATVRGATGHEEINYLGKDNRIEIPNKSGLNEDSGIKHFTGKIETNTPKVRLPMVEPAIEKYVEADGDDSGQNHAIDQNAEQNMMMDKALERAQRVLEEVQKLSNIPEDVQKAMDKLVETVAEVSSTAEDINKATEKLEERVNKALEKKNDKSEPVTLTEAQEFAQNVLKQVESLSVPYSTDVEKAKKALVDALAESTENKKEEVVAQNIQQLAEYLKKIVEKEKAKQPSEETTTSTSVEGHSTSTRHQ</sequence>
<organism evidence="3 4">
    <name type="scientific">Enterococcus cecorum</name>
    <dbReference type="NCBI Taxonomy" id="44008"/>
    <lineage>
        <taxon>Bacteria</taxon>
        <taxon>Bacillati</taxon>
        <taxon>Bacillota</taxon>
        <taxon>Bacilli</taxon>
        <taxon>Lactobacillales</taxon>
        <taxon>Enterococcaceae</taxon>
        <taxon>Enterococcus</taxon>
    </lineage>
</organism>
<feature type="region of interest" description="Disordered" evidence="2">
    <location>
        <begin position="296"/>
        <end position="323"/>
    </location>
</feature>
<feature type="coiled-coil region" evidence="1">
    <location>
        <begin position="1759"/>
        <end position="1821"/>
    </location>
</feature>
<evidence type="ECO:0000256" key="2">
    <source>
        <dbReference type="SAM" id="MobiDB-lite"/>
    </source>
</evidence>
<dbReference type="SUPFAM" id="SSF110296">
    <property type="entry name" value="Oligoxyloglucan reducing end-specific cellobiohydrolase"/>
    <property type="match status" value="1"/>
</dbReference>
<protein>
    <recommendedName>
        <fullName evidence="5">Gram-positive cocci surface proteins LPxTG domain-containing protein</fullName>
    </recommendedName>
</protein>
<keyword evidence="1" id="KW-0175">Coiled coil</keyword>
<dbReference type="Proteomes" id="UP000588071">
    <property type="component" value="Unassembled WGS sequence"/>
</dbReference>
<evidence type="ECO:0000313" key="3">
    <source>
        <dbReference type="EMBL" id="NME50811.1"/>
    </source>
</evidence>
<comment type="caution">
    <text evidence="3">The sequence shown here is derived from an EMBL/GenBank/DDBJ whole genome shotgun (WGS) entry which is preliminary data.</text>
</comment>
<dbReference type="RefSeq" id="WP_168931995.1">
    <property type="nucleotide sequence ID" value="NZ_JABAFV010000035.1"/>
</dbReference>
<feature type="compositionally biased region" description="Low complexity" evidence="2">
    <location>
        <begin position="1904"/>
        <end position="1922"/>
    </location>
</feature>
<evidence type="ECO:0008006" key="5">
    <source>
        <dbReference type="Google" id="ProtNLM"/>
    </source>
</evidence>
<reference evidence="3 4" key="1">
    <citation type="submission" date="2020-04" db="EMBL/GenBank/DDBJ databases">
        <authorList>
            <person name="Hitch T.C.A."/>
            <person name="Wylensek D."/>
            <person name="Clavel T."/>
        </authorList>
    </citation>
    <scope>NUCLEOTIDE SEQUENCE [LARGE SCALE GENOMIC DNA]</scope>
    <source>
        <strain evidence="3 4">WCA-380-WT-3C</strain>
    </source>
</reference>
<dbReference type="EMBL" id="JABAFV010000035">
    <property type="protein sequence ID" value="NME50811.1"/>
    <property type="molecule type" value="Genomic_DNA"/>
</dbReference>
<gene>
    <name evidence="3" type="ORF">HF857_11510</name>
</gene>
<feature type="compositionally biased region" description="Basic and acidic residues" evidence="2">
    <location>
        <begin position="601"/>
        <end position="613"/>
    </location>
</feature>
<name>A0A7X9NNU5_9ENTE</name>
<accession>A0A7X9NNU5</accession>
<feature type="region of interest" description="Disordered" evidence="2">
    <location>
        <begin position="1896"/>
        <end position="1922"/>
    </location>
</feature>